<feature type="region of interest" description="Disordered" evidence="1">
    <location>
        <begin position="408"/>
        <end position="433"/>
    </location>
</feature>
<feature type="transmembrane region" description="Helical" evidence="2">
    <location>
        <begin position="79"/>
        <end position="105"/>
    </location>
</feature>
<dbReference type="PANTHER" id="PTHR17901">
    <property type="entry name" value="MAGNESIUM-DEPENDENT PHOSPHATASE 1 MDP1"/>
    <property type="match status" value="1"/>
</dbReference>
<dbReference type="SFLD" id="SFLDS00003">
    <property type="entry name" value="Haloacid_Dehalogenase"/>
    <property type="match status" value="1"/>
</dbReference>
<dbReference type="InterPro" id="IPR023214">
    <property type="entry name" value="HAD_sf"/>
</dbReference>
<name>A0A7S4C011_CHRCT</name>
<dbReference type="Gene3D" id="2.40.50.140">
    <property type="entry name" value="Nucleic acid-binding proteins"/>
    <property type="match status" value="1"/>
</dbReference>
<protein>
    <recommendedName>
        <fullName evidence="4">CSD domain-containing protein</fullName>
    </recommendedName>
</protein>
<organism evidence="3">
    <name type="scientific">Chrysotila carterae</name>
    <name type="common">Marine alga</name>
    <name type="synonym">Syracosphaera carterae</name>
    <dbReference type="NCBI Taxonomy" id="13221"/>
    <lineage>
        <taxon>Eukaryota</taxon>
        <taxon>Haptista</taxon>
        <taxon>Haptophyta</taxon>
        <taxon>Prymnesiophyceae</taxon>
        <taxon>Isochrysidales</taxon>
        <taxon>Isochrysidaceae</taxon>
        <taxon>Chrysotila</taxon>
    </lineage>
</organism>
<keyword evidence="2" id="KW-0812">Transmembrane</keyword>
<dbReference type="Gene3D" id="3.40.50.1000">
    <property type="entry name" value="HAD superfamily/HAD-like"/>
    <property type="match status" value="1"/>
</dbReference>
<dbReference type="InterPro" id="IPR012340">
    <property type="entry name" value="NA-bd_OB-fold"/>
</dbReference>
<reference evidence="3" key="1">
    <citation type="submission" date="2021-01" db="EMBL/GenBank/DDBJ databases">
        <authorList>
            <person name="Corre E."/>
            <person name="Pelletier E."/>
            <person name="Niang G."/>
            <person name="Scheremetjew M."/>
            <person name="Finn R."/>
            <person name="Kale V."/>
            <person name="Holt S."/>
            <person name="Cochrane G."/>
            <person name="Meng A."/>
            <person name="Brown T."/>
            <person name="Cohen L."/>
        </authorList>
    </citation>
    <scope>NUCLEOTIDE SEQUENCE</scope>
    <source>
        <strain evidence="3">CCMP645</strain>
    </source>
</reference>
<dbReference type="SFLD" id="SFLDG01131">
    <property type="entry name" value="C1.5.2:_MDP_Like"/>
    <property type="match status" value="1"/>
</dbReference>
<dbReference type="EMBL" id="HBIZ01055425">
    <property type="protein sequence ID" value="CAE0782715.1"/>
    <property type="molecule type" value="Transcribed_RNA"/>
</dbReference>
<evidence type="ECO:0000256" key="1">
    <source>
        <dbReference type="SAM" id="MobiDB-lite"/>
    </source>
</evidence>
<sequence length="602" mass="65358">MRCQLASRHYPKRVVACAAPPTRARARQQLASATHSISSARRSALTPDLQRYSCSASALDRSSDHSSWRTQVMHRRRPFWHLCTHPLLLALLLLVGVEAMGGGVLQQRPQSPFDPTKVKPVAPKLVAEGKQLPAVIVFDLDNTLWTPELYTLRHLSGYQSASPPNPRPGIDVWLLDGAHAALHELASCKEWECTVIAAASRTNRGGWARALLAEIEVDGRSLDSLIMHKEIYTGDKKAHFSTIRAKTGIDYDQMLFFDDAADGKYGNCASVAGLGVLSAHCPDGLTNDVWRRALETYAALHAASEPKGKVLRVRRQGNPRSKEHRDVLPPKAGSVAAATPQTEQLVKVVKFLSDRDFGFVRVGTSDVYFHRSALRPASATLRVGSQVLVTLGRDSRARMECKSVQVVPNNAASTPDADTRRTAGSAATPASCGSKNQAGMVELPVFSMNMPFAGLVAHEHKTIESRNGTVFKGRRGVHLLHVGRRTYPDGGKHKVIMAKHGASAEQIERLTSLPSGFARGQLVAVVDIGETTLSTESERAQPDVERACVAYAADSGRYLTAVRRAEWLLQPVGPVPGRPGVFSAQVPVDCLPSWAKEAISTS</sequence>
<dbReference type="GO" id="GO:0003993">
    <property type="term" value="F:acid phosphatase activity"/>
    <property type="evidence" value="ECO:0007669"/>
    <property type="project" value="TreeGrafter"/>
</dbReference>
<dbReference type="SUPFAM" id="SSF50249">
    <property type="entry name" value="Nucleic acid-binding proteins"/>
    <property type="match status" value="1"/>
</dbReference>
<dbReference type="AlphaFoldDB" id="A0A7S4C011"/>
<feature type="region of interest" description="Disordered" evidence="1">
    <location>
        <begin position="308"/>
        <end position="336"/>
    </location>
</feature>
<evidence type="ECO:0000313" key="3">
    <source>
        <dbReference type="EMBL" id="CAE0782715.1"/>
    </source>
</evidence>
<dbReference type="SUPFAM" id="SSF56784">
    <property type="entry name" value="HAD-like"/>
    <property type="match status" value="1"/>
</dbReference>
<proteinExistence type="predicted"/>
<dbReference type="InterPro" id="IPR010036">
    <property type="entry name" value="MDP_1_eu_arc"/>
</dbReference>
<evidence type="ECO:0000256" key="2">
    <source>
        <dbReference type="SAM" id="Phobius"/>
    </source>
</evidence>
<dbReference type="InterPro" id="IPR036412">
    <property type="entry name" value="HAD-like_sf"/>
</dbReference>
<dbReference type="SFLD" id="SFLDG01129">
    <property type="entry name" value="C1.5:_HAD__Beta-PGM__Phosphata"/>
    <property type="match status" value="1"/>
</dbReference>
<dbReference type="PANTHER" id="PTHR17901:SF14">
    <property type="entry name" value="MAGNESIUM-DEPENDENT PHOSPHATASE 1"/>
    <property type="match status" value="1"/>
</dbReference>
<dbReference type="Pfam" id="PF12689">
    <property type="entry name" value="Acid_PPase"/>
    <property type="match status" value="1"/>
</dbReference>
<evidence type="ECO:0008006" key="4">
    <source>
        <dbReference type="Google" id="ProtNLM"/>
    </source>
</evidence>
<keyword evidence="2" id="KW-1133">Transmembrane helix</keyword>
<keyword evidence="2" id="KW-0472">Membrane</keyword>
<accession>A0A7S4C011</accession>
<gene>
    <name evidence="3" type="ORF">PCAR00345_LOCUS35417</name>
</gene>